<sequence length="118" mass="13295">MTLLQSVNKCLKECSAPLLPLILQGQHSRIVTAQLILYRNFLLYEYELGHDVQTAFESVTVQRLKSLYPGEQRFGSMKSCPVTSTWPQSHPASRQHKAACHQTDKEEVERIGQGVVGL</sequence>
<keyword evidence="2" id="KW-1185">Reference proteome</keyword>
<name>A0AAD5R6K5_PARTN</name>
<accession>A0AAD5R6K5</accession>
<organism evidence="1 2">
    <name type="scientific">Parelaphostrongylus tenuis</name>
    <name type="common">Meningeal worm</name>
    <dbReference type="NCBI Taxonomy" id="148309"/>
    <lineage>
        <taxon>Eukaryota</taxon>
        <taxon>Metazoa</taxon>
        <taxon>Ecdysozoa</taxon>
        <taxon>Nematoda</taxon>
        <taxon>Chromadorea</taxon>
        <taxon>Rhabditida</taxon>
        <taxon>Rhabditina</taxon>
        <taxon>Rhabditomorpha</taxon>
        <taxon>Strongyloidea</taxon>
        <taxon>Metastrongylidae</taxon>
        <taxon>Parelaphostrongylus</taxon>
    </lineage>
</organism>
<dbReference type="AlphaFoldDB" id="A0AAD5R6K5"/>
<comment type="caution">
    <text evidence="1">The sequence shown here is derived from an EMBL/GenBank/DDBJ whole genome shotgun (WGS) entry which is preliminary data.</text>
</comment>
<dbReference type="EMBL" id="JAHQIW010006778">
    <property type="protein sequence ID" value="KAJ1370425.1"/>
    <property type="molecule type" value="Genomic_DNA"/>
</dbReference>
<gene>
    <name evidence="1" type="ORF">KIN20_032142</name>
</gene>
<evidence type="ECO:0000313" key="2">
    <source>
        <dbReference type="Proteomes" id="UP001196413"/>
    </source>
</evidence>
<protein>
    <submittedName>
        <fullName evidence="1">Uncharacterized protein</fullName>
    </submittedName>
</protein>
<proteinExistence type="predicted"/>
<dbReference type="Proteomes" id="UP001196413">
    <property type="component" value="Unassembled WGS sequence"/>
</dbReference>
<evidence type="ECO:0000313" key="1">
    <source>
        <dbReference type="EMBL" id="KAJ1370425.1"/>
    </source>
</evidence>
<reference evidence="1" key="1">
    <citation type="submission" date="2021-06" db="EMBL/GenBank/DDBJ databases">
        <title>Parelaphostrongylus tenuis whole genome reference sequence.</title>
        <authorList>
            <person name="Garwood T.J."/>
            <person name="Larsen P.A."/>
            <person name="Fountain-Jones N.M."/>
            <person name="Garbe J.R."/>
            <person name="Macchietto M.G."/>
            <person name="Kania S.A."/>
            <person name="Gerhold R.W."/>
            <person name="Richards J.E."/>
            <person name="Wolf T.M."/>
        </authorList>
    </citation>
    <scope>NUCLEOTIDE SEQUENCE</scope>
    <source>
        <strain evidence="1">MNPRO001-30</strain>
        <tissue evidence="1">Meninges</tissue>
    </source>
</reference>